<protein>
    <recommendedName>
        <fullName evidence="3">Replication protein</fullName>
    </recommendedName>
</protein>
<sequence>MIDNYENYKNKINNIPKYFMEANDYRKYTKSKRNKAIASGIIDFSHRYNFSSLFFTLTSEKHQDSKRLSRCEINYKLTKIRKQLIKSNIIHFGIKSLEEHKTGIKHTHILMFVKLDDMEQTHNIIQKHINKKTNIDNRNIQHVRKFTEQNITNYIIKCTVADDDKNRISTIKTSSEISFFGIKKGIVTTWDNIFKKKLETSPRNETLKTFNRQKTIKHHIVNKRYYRALSDIGCFNEIKNILTNNYAQRLKNIVSTVNKIIINRQNYQNRVFLTASKERQHRIYINKKVSYFYFVFIRGPPPKIFYPLSSQNINQWRTYKMIYYNKTNNNEITTGIPPPWLHIVQFLSGSTGRRPWPGGAGSPRSMPG</sequence>
<keyword evidence="2" id="KW-1185">Reference proteome</keyword>
<evidence type="ECO:0008006" key="3">
    <source>
        <dbReference type="Google" id="ProtNLM"/>
    </source>
</evidence>
<evidence type="ECO:0000313" key="2">
    <source>
        <dbReference type="Proteomes" id="UP001176960"/>
    </source>
</evidence>
<accession>A0AA35VD76</accession>
<evidence type="ECO:0000313" key="1">
    <source>
        <dbReference type="EMBL" id="CAI9122023.1"/>
    </source>
</evidence>
<dbReference type="Proteomes" id="UP001176960">
    <property type="component" value="Unassembled WGS sequence"/>
</dbReference>
<dbReference type="AlphaFoldDB" id="A0AA35VD76"/>
<reference evidence="1" key="1">
    <citation type="submission" date="2023-03" db="EMBL/GenBank/DDBJ databases">
        <authorList>
            <person name="Cleenwerck I."/>
        </authorList>
    </citation>
    <scope>NUCLEOTIDE SEQUENCE</scope>
    <source>
        <strain evidence="1">LMG 32879</strain>
    </source>
</reference>
<gene>
    <name evidence="1" type="ORF">LMG32879_002879</name>
</gene>
<dbReference type="RefSeq" id="WP_289843861.1">
    <property type="nucleotide sequence ID" value="NZ_CATKSH010000030.1"/>
</dbReference>
<comment type="caution">
    <text evidence="1">The sequence shown here is derived from an EMBL/GenBank/DDBJ whole genome shotgun (WGS) entry which is preliminary data.</text>
</comment>
<dbReference type="EMBL" id="CATKSH010000030">
    <property type="protein sequence ID" value="CAI9122023.1"/>
    <property type="molecule type" value="Genomic_DNA"/>
</dbReference>
<name>A0AA35VD76_9PROT</name>
<proteinExistence type="predicted"/>
<organism evidence="1 2">
    <name type="scientific">Brytella acorum</name>
    <dbReference type="NCBI Taxonomy" id="2959299"/>
    <lineage>
        <taxon>Bacteria</taxon>
        <taxon>Pseudomonadati</taxon>
        <taxon>Pseudomonadota</taxon>
        <taxon>Alphaproteobacteria</taxon>
        <taxon>Acetobacterales</taxon>
        <taxon>Acetobacteraceae</taxon>
        <taxon>Brytella</taxon>
    </lineage>
</organism>